<comment type="subcellular location">
    <subcellularLocation>
        <location evidence="1 7">Cell membrane</location>
        <topology evidence="1 7">Multi-pass membrane protein</topology>
    </subcellularLocation>
</comment>
<comment type="caution">
    <text evidence="9">The sequence shown here is derived from an EMBL/GenBank/DDBJ whole genome shotgun (WGS) entry which is preliminary data.</text>
</comment>
<proteinExistence type="inferred from homology"/>
<feature type="transmembrane region" description="Helical" evidence="7">
    <location>
        <begin position="134"/>
        <end position="153"/>
    </location>
</feature>
<keyword evidence="3" id="KW-1003">Cell membrane</keyword>
<evidence type="ECO:0000256" key="7">
    <source>
        <dbReference type="RuleBase" id="RU363032"/>
    </source>
</evidence>
<feature type="transmembrane region" description="Helical" evidence="7">
    <location>
        <begin position="201"/>
        <end position="221"/>
    </location>
</feature>
<evidence type="ECO:0000256" key="2">
    <source>
        <dbReference type="ARBA" id="ARBA00022448"/>
    </source>
</evidence>
<keyword evidence="5 7" id="KW-1133">Transmembrane helix</keyword>
<feature type="domain" description="ABC transmembrane type-1" evidence="8">
    <location>
        <begin position="68"/>
        <end position="248"/>
    </location>
</feature>
<dbReference type="PANTHER" id="PTHR30151:SF20">
    <property type="entry name" value="ABC TRANSPORTER PERMEASE PROTEIN HI_0355-RELATED"/>
    <property type="match status" value="1"/>
</dbReference>
<dbReference type="GO" id="GO:0055085">
    <property type="term" value="P:transmembrane transport"/>
    <property type="evidence" value="ECO:0007669"/>
    <property type="project" value="InterPro"/>
</dbReference>
<dbReference type="SUPFAM" id="SSF161098">
    <property type="entry name" value="MetI-like"/>
    <property type="match status" value="1"/>
</dbReference>
<comment type="similarity">
    <text evidence="7">Belongs to the binding-protein-dependent transport system permease family.</text>
</comment>
<dbReference type="Gene3D" id="1.10.3720.10">
    <property type="entry name" value="MetI-like"/>
    <property type="match status" value="1"/>
</dbReference>
<feature type="transmembrane region" description="Helical" evidence="7">
    <location>
        <begin position="174"/>
        <end position="195"/>
    </location>
</feature>
<dbReference type="Pfam" id="PF00528">
    <property type="entry name" value="BPD_transp_1"/>
    <property type="match status" value="1"/>
</dbReference>
<feature type="transmembrane region" description="Helical" evidence="7">
    <location>
        <begin position="68"/>
        <end position="94"/>
    </location>
</feature>
<dbReference type="InterPro" id="IPR035906">
    <property type="entry name" value="MetI-like_sf"/>
</dbReference>
<dbReference type="Proteomes" id="UP000606044">
    <property type="component" value="Unassembled WGS sequence"/>
</dbReference>
<evidence type="ECO:0000256" key="4">
    <source>
        <dbReference type="ARBA" id="ARBA00022692"/>
    </source>
</evidence>
<evidence type="ECO:0000313" key="10">
    <source>
        <dbReference type="Proteomes" id="UP000606044"/>
    </source>
</evidence>
<evidence type="ECO:0000256" key="1">
    <source>
        <dbReference type="ARBA" id="ARBA00004651"/>
    </source>
</evidence>
<keyword evidence="4 7" id="KW-0812">Transmembrane</keyword>
<evidence type="ECO:0000256" key="3">
    <source>
        <dbReference type="ARBA" id="ARBA00022475"/>
    </source>
</evidence>
<reference evidence="9" key="2">
    <citation type="submission" date="2020-09" db="EMBL/GenBank/DDBJ databases">
        <authorList>
            <person name="Sun Q."/>
            <person name="Sedlacek I."/>
        </authorList>
    </citation>
    <scope>NUCLEOTIDE SEQUENCE</scope>
    <source>
        <strain evidence="9">CCM 7897</strain>
    </source>
</reference>
<evidence type="ECO:0000256" key="5">
    <source>
        <dbReference type="ARBA" id="ARBA00022989"/>
    </source>
</evidence>
<accession>A0A917FLU0</accession>
<feature type="transmembrane region" description="Helical" evidence="7">
    <location>
        <begin position="20"/>
        <end position="39"/>
    </location>
</feature>
<keyword evidence="6 7" id="KW-0472">Membrane</keyword>
<evidence type="ECO:0000259" key="8">
    <source>
        <dbReference type="PROSITE" id="PS50928"/>
    </source>
</evidence>
<organism evidence="9 10">
    <name type="scientific">Azorhizobium oxalatiphilum</name>
    <dbReference type="NCBI Taxonomy" id="980631"/>
    <lineage>
        <taxon>Bacteria</taxon>
        <taxon>Pseudomonadati</taxon>
        <taxon>Pseudomonadota</taxon>
        <taxon>Alphaproteobacteria</taxon>
        <taxon>Hyphomicrobiales</taxon>
        <taxon>Xanthobacteraceae</taxon>
        <taxon>Azorhizobium</taxon>
    </lineage>
</organism>
<dbReference type="CDD" id="cd06261">
    <property type="entry name" value="TM_PBP2"/>
    <property type="match status" value="1"/>
</dbReference>
<evidence type="ECO:0000313" key="9">
    <source>
        <dbReference type="EMBL" id="GGF88583.1"/>
    </source>
</evidence>
<evidence type="ECO:0000256" key="6">
    <source>
        <dbReference type="ARBA" id="ARBA00023136"/>
    </source>
</evidence>
<protein>
    <submittedName>
        <fullName evidence="9">ABC transporter permease</fullName>
    </submittedName>
</protein>
<dbReference type="GO" id="GO:0005886">
    <property type="term" value="C:plasma membrane"/>
    <property type="evidence" value="ECO:0007669"/>
    <property type="project" value="UniProtKB-SubCell"/>
</dbReference>
<keyword evidence="10" id="KW-1185">Reference proteome</keyword>
<feature type="transmembrane region" description="Helical" evidence="7">
    <location>
        <begin position="228"/>
        <end position="248"/>
    </location>
</feature>
<keyword evidence="2 7" id="KW-0813">Transport</keyword>
<dbReference type="InterPro" id="IPR000515">
    <property type="entry name" value="MetI-like"/>
</dbReference>
<dbReference type="RefSeq" id="WP_188584147.1">
    <property type="nucleotide sequence ID" value="NZ_BMCT01000013.1"/>
</dbReference>
<reference evidence="9" key="1">
    <citation type="journal article" date="2014" name="Int. J. Syst. Evol. Microbiol.">
        <title>Complete genome sequence of Corynebacterium casei LMG S-19264T (=DSM 44701T), isolated from a smear-ripened cheese.</title>
        <authorList>
            <consortium name="US DOE Joint Genome Institute (JGI-PGF)"/>
            <person name="Walter F."/>
            <person name="Albersmeier A."/>
            <person name="Kalinowski J."/>
            <person name="Ruckert C."/>
        </authorList>
    </citation>
    <scope>NUCLEOTIDE SEQUENCE</scope>
    <source>
        <strain evidence="9">CCM 7897</strain>
    </source>
</reference>
<sequence length="261" mass="27941">MRSFMDFIEGPTRTASLARFMLCAICVLGLWQVLATYVVTNRLLLVPPMDVARALRTEGVSGALWTNALATVSAVAAAFPIAVVLGVGIGLALASSRFLALTVGPMLTALNSVPVVALAPLFIAWLGLGFASKFVIVTIFSIFPILVTTEVGLKATDKILVEASRSFNASRWQIFTTVTLPFALPFVISGIRVAWARALVAIIVAEFFGSFAGFGFAILAAGQSFDTATLLAYVIVLGVLGLVGSIFFEWLERRLAPWRHE</sequence>
<dbReference type="PROSITE" id="PS50928">
    <property type="entry name" value="ABC_TM1"/>
    <property type="match status" value="1"/>
</dbReference>
<feature type="transmembrane region" description="Helical" evidence="7">
    <location>
        <begin position="106"/>
        <end position="128"/>
    </location>
</feature>
<dbReference type="AlphaFoldDB" id="A0A917FLU0"/>
<gene>
    <name evidence="9" type="ORF">GCM10007301_55660</name>
</gene>
<dbReference type="EMBL" id="BMCT01000013">
    <property type="protein sequence ID" value="GGF88583.1"/>
    <property type="molecule type" value="Genomic_DNA"/>
</dbReference>
<dbReference type="PANTHER" id="PTHR30151">
    <property type="entry name" value="ALKANE SULFONATE ABC TRANSPORTER-RELATED, MEMBRANE SUBUNIT"/>
    <property type="match status" value="1"/>
</dbReference>
<name>A0A917FLU0_9HYPH</name>